<feature type="region of interest" description="Disordered" evidence="1">
    <location>
        <begin position="1"/>
        <end position="21"/>
    </location>
</feature>
<proteinExistence type="predicted"/>
<dbReference type="EMBL" id="JASNQZ010000015">
    <property type="protein sequence ID" value="KAL0947828.1"/>
    <property type="molecule type" value="Genomic_DNA"/>
</dbReference>
<sequence>MNSPIPDEGEATDSVGGSQDLIPVDDVADMVESILKVLEPKVNPRPVFSLSGLRQEQIEKLHLIEGPSLKLITNSRRLDEECVRGEDPLWSHDTLYRQLCLLQSSVARTEASARTFIDSIFYRAAAILSSRSSDGKRVVLGLALPIEATVGNDEATLKGFVDYAIFYTRNERALSFMRDPLLSKIRLHSDSVFVSLGHQLPQSLGEMYACSSAVNKKIIRGALTNGHSWIFLLLKVHPNGQGGTYSVSQEISIMTPGPDYVLEVNSNACAQVSVVLASWIEKSFDDLDSSEWFSPNVQFAPVS</sequence>
<name>A0ABR3IX18_9AGAR</name>
<dbReference type="Proteomes" id="UP001556367">
    <property type="component" value="Unassembled WGS sequence"/>
</dbReference>
<evidence type="ECO:0000256" key="1">
    <source>
        <dbReference type="SAM" id="MobiDB-lite"/>
    </source>
</evidence>
<accession>A0ABR3IX18</accession>
<evidence type="ECO:0000313" key="3">
    <source>
        <dbReference type="Proteomes" id="UP001556367"/>
    </source>
</evidence>
<comment type="caution">
    <text evidence="2">The sequence shown here is derived from an EMBL/GenBank/DDBJ whole genome shotgun (WGS) entry which is preliminary data.</text>
</comment>
<gene>
    <name evidence="2" type="ORF">HGRIS_013895</name>
</gene>
<organism evidence="2 3">
    <name type="scientific">Hohenbuehelia grisea</name>
    <dbReference type="NCBI Taxonomy" id="104357"/>
    <lineage>
        <taxon>Eukaryota</taxon>
        <taxon>Fungi</taxon>
        <taxon>Dikarya</taxon>
        <taxon>Basidiomycota</taxon>
        <taxon>Agaricomycotina</taxon>
        <taxon>Agaricomycetes</taxon>
        <taxon>Agaricomycetidae</taxon>
        <taxon>Agaricales</taxon>
        <taxon>Pleurotineae</taxon>
        <taxon>Pleurotaceae</taxon>
        <taxon>Hohenbuehelia</taxon>
    </lineage>
</organism>
<reference evidence="3" key="1">
    <citation type="submission" date="2024-06" db="EMBL/GenBank/DDBJ databases">
        <title>Multi-omics analyses provide insights into the biosynthesis of the anticancer antibiotic pleurotin in Hohenbuehelia grisea.</title>
        <authorList>
            <person name="Weaver J.A."/>
            <person name="Alberti F."/>
        </authorList>
    </citation>
    <scope>NUCLEOTIDE SEQUENCE [LARGE SCALE GENOMIC DNA]</scope>
    <source>
        <strain evidence="3">T-177</strain>
    </source>
</reference>
<protein>
    <submittedName>
        <fullName evidence="2">Uncharacterized protein</fullName>
    </submittedName>
</protein>
<evidence type="ECO:0000313" key="2">
    <source>
        <dbReference type="EMBL" id="KAL0947828.1"/>
    </source>
</evidence>
<keyword evidence="3" id="KW-1185">Reference proteome</keyword>